<protein>
    <submittedName>
        <fullName evidence="1">Uncharacterized protein</fullName>
    </submittedName>
</protein>
<proteinExistence type="predicted"/>
<organism evidence="1 2">
    <name type="scientific">Hohenbuehelia grisea</name>
    <dbReference type="NCBI Taxonomy" id="104357"/>
    <lineage>
        <taxon>Eukaryota</taxon>
        <taxon>Fungi</taxon>
        <taxon>Dikarya</taxon>
        <taxon>Basidiomycota</taxon>
        <taxon>Agaricomycotina</taxon>
        <taxon>Agaricomycetes</taxon>
        <taxon>Agaricomycetidae</taxon>
        <taxon>Agaricales</taxon>
        <taxon>Pleurotineae</taxon>
        <taxon>Pleurotaceae</taxon>
        <taxon>Hohenbuehelia</taxon>
    </lineage>
</organism>
<reference evidence="2" key="1">
    <citation type="submission" date="2024-06" db="EMBL/GenBank/DDBJ databases">
        <title>Multi-omics analyses provide insights into the biosynthesis of the anticancer antibiotic pleurotin in Hohenbuehelia grisea.</title>
        <authorList>
            <person name="Weaver J.A."/>
            <person name="Alberti F."/>
        </authorList>
    </citation>
    <scope>NUCLEOTIDE SEQUENCE [LARGE SCALE GENOMIC DNA]</scope>
    <source>
        <strain evidence="2">T-177</strain>
    </source>
</reference>
<evidence type="ECO:0000313" key="2">
    <source>
        <dbReference type="Proteomes" id="UP001556367"/>
    </source>
</evidence>
<dbReference type="EMBL" id="JASNQZ010000012">
    <property type="protein sequence ID" value="KAL0948819.1"/>
    <property type="molecule type" value="Genomic_DNA"/>
</dbReference>
<accession>A0ABR3IZS5</accession>
<dbReference type="Proteomes" id="UP001556367">
    <property type="component" value="Unassembled WGS sequence"/>
</dbReference>
<comment type="caution">
    <text evidence="1">The sequence shown here is derived from an EMBL/GenBank/DDBJ whole genome shotgun (WGS) entry which is preliminary data.</text>
</comment>
<evidence type="ECO:0000313" key="1">
    <source>
        <dbReference type="EMBL" id="KAL0948819.1"/>
    </source>
</evidence>
<gene>
    <name evidence="1" type="ORF">HGRIS_008944</name>
</gene>
<keyword evidence="2" id="KW-1185">Reference proteome</keyword>
<sequence>MPGNPVSSAIFVRPKCELMAKQATDDLHVTVQNGLVFSQMRLNEVLSHKYPKDFPQFPPRDRTVPAPDDIYEPEPAEVYGITWATNYYPQFVCLPRLHEKKFCILEPTQYTDDSMPIQRASNGTWALKDSEQKRWSALEQTLATAASVLSGMRPMPLETSSPAKRLWLQEAAQDTQSRRALRGAIPRHIPIPAEHGSIRIWLSPARR</sequence>
<name>A0ABR3IZS5_9AGAR</name>